<evidence type="ECO:0000259" key="2">
    <source>
        <dbReference type="Pfam" id="PF09350"/>
    </source>
</evidence>
<dbReference type="Pfam" id="PF00226">
    <property type="entry name" value="DnaJ"/>
    <property type="match status" value="1"/>
</dbReference>
<dbReference type="InterPro" id="IPR036869">
    <property type="entry name" value="J_dom_sf"/>
</dbReference>
<proteinExistence type="predicted"/>
<dbReference type="AlphaFoldDB" id="A0AAV7JCV6"/>
<dbReference type="Proteomes" id="UP001165289">
    <property type="component" value="Unassembled WGS sequence"/>
</dbReference>
<feature type="domain" description="DnaJ homologue subfamily C member 28 conserved" evidence="2">
    <location>
        <begin position="212"/>
        <end position="278"/>
    </location>
</feature>
<comment type="caution">
    <text evidence="3">The sequence shown here is derived from an EMBL/GenBank/DDBJ whole genome shotgun (WGS) entry which is preliminary data.</text>
</comment>
<dbReference type="EMBL" id="JAKMXF010000354">
    <property type="protein sequence ID" value="KAI6646593.1"/>
    <property type="molecule type" value="Genomic_DNA"/>
</dbReference>
<dbReference type="CDD" id="cd06257">
    <property type="entry name" value="DnaJ"/>
    <property type="match status" value="1"/>
</dbReference>
<feature type="domain" description="J" evidence="1">
    <location>
        <begin position="56"/>
        <end position="109"/>
    </location>
</feature>
<dbReference type="PANTHER" id="PTHR39158:SF1">
    <property type="entry name" value="DNAJ HOMOLOG SUBFAMILY C MEMBER 28"/>
    <property type="match status" value="1"/>
</dbReference>
<keyword evidence="4" id="KW-1185">Reference proteome</keyword>
<dbReference type="SUPFAM" id="SSF46565">
    <property type="entry name" value="Chaperone J-domain"/>
    <property type="match status" value="1"/>
</dbReference>
<name>A0AAV7JCV6_9METZ</name>
<dbReference type="InterPro" id="IPR018961">
    <property type="entry name" value="DnaJ_homolog_subfam-C_membr-28"/>
</dbReference>
<organism evidence="3 4">
    <name type="scientific">Oopsacas minuta</name>
    <dbReference type="NCBI Taxonomy" id="111878"/>
    <lineage>
        <taxon>Eukaryota</taxon>
        <taxon>Metazoa</taxon>
        <taxon>Porifera</taxon>
        <taxon>Hexactinellida</taxon>
        <taxon>Hexasterophora</taxon>
        <taxon>Lyssacinosida</taxon>
        <taxon>Leucopsacidae</taxon>
        <taxon>Oopsacas</taxon>
    </lineage>
</organism>
<dbReference type="InterPro" id="IPR001623">
    <property type="entry name" value="DnaJ_domain"/>
</dbReference>
<evidence type="ECO:0000259" key="1">
    <source>
        <dbReference type="Pfam" id="PF00226"/>
    </source>
</evidence>
<reference evidence="3 4" key="1">
    <citation type="journal article" date="2023" name="BMC Biol.">
        <title>The compact genome of the sponge Oopsacas minuta (Hexactinellida) is lacking key metazoan core genes.</title>
        <authorList>
            <person name="Santini S."/>
            <person name="Schenkelaars Q."/>
            <person name="Jourda C."/>
            <person name="Duchesne M."/>
            <person name="Belahbib H."/>
            <person name="Rocher C."/>
            <person name="Selva M."/>
            <person name="Riesgo A."/>
            <person name="Vervoort M."/>
            <person name="Leys S.P."/>
            <person name="Kodjabachian L."/>
            <person name="Le Bivic A."/>
            <person name="Borchiellini C."/>
            <person name="Claverie J.M."/>
            <person name="Renard E."/>
        </authorList>
    </citation>
    <scope>NUCLEOTIDE SEQUENCE [LARGE SCALE GENOMIC DNA]</scope>
    <source>
        <strain evidence="3">SPO-2</strain>
    </source>
</reference>
<gene>
    <name evidence="3" type="ORF">LOD99_12714</name>
</gene>
<evidence type="ECO:0000313" key="3">
    <source>
        <dbReference type="EMBL" id="KAI6646593.1"/>
    </source>
</evidence>
<dbReference type="InterPro" id="IPR052573">
    <property type="entry name" value="DnaJ_C_subfamily_28"/>
</dbReference>
<protein>
    <submittedName>
        <fullName evidence="3">DnaJ-like protein subfamily C member 28-like</fullName>
    </submittedName>
</protein>
<sequence>MLLSRYPWLHIFTYTTSYRYTRTTWNYCYIPNARIHRLSTGWSISKNLNEYKKCLEHLQISEGCSLEEAKSAYIKFARIFHPDSKGSRADSKRFSDIRNAYLTVLNYKQNQNEWTNSLKEEDWNPEFIIDHIVPQHRQYLELDGVGGRTLSQRHKSFQEQKFSKALDSVYEHRKNASLKNEDETTVGFHDPSAKRKLEYQKRHRSSQTLVQLADDLISQAIKRGEFDNLKGIGKPLKHSTQNPYVDTHTKYLNQFLINSGHTLDWISQEKEIREAYALMKKELIMLLKKHKGRLSDGNTLLIPFKERLKIINKMIDDYNLQVPVLSMQKFHCDFHKIYEQVLIEVV</sequence>
<dbReference type="Gene3D" id="1.10.287.110">
    <property type="entry name" value="DnaJ domain"/>
    <property type="match status" value="1"/>
</dbReference>
<dbReference type="Pfam" id="PF09350">
    <property type="entry name" value="DJC28_CD"/>
    <property type="match status" value="1"/>
</dbReference>
<evidence type="ECO:0000313" key="4">
    <source>
        <dbReference type="Proteomes" id="UP001165289"/>
    </source>
</evidence>
<dbReference type="PANTHER" id="PTHR39158">
    <property type="entry name" value="OS08G0560600 PROTEIN"/>
    <property type="match status" value="1"/>
</dbReference>
<accession>A0AAV7JCV6</accession>